<sequence>MSGGHGAVEGSNKRVALLISVLALFLAFSETLGKASQTEALGANVEASNLWAFFQARTIRMTVIRTADEAVALLPPGTSQEAIQARRADWAKTIARYDSEPSTGEGRKELSAKAKAAEERRDLSLLRYHHYELGSAAFQIGIVLASAEVITGITALVFAGGALGLAGAVLLGFGYLAPHALSFLH</sequence>
<organism evidence="2 3">
    <name type="scientific">Methylobacterium persicinum</name>
    <dbReference type="NCBI Taxonomy" id="374426"/>
    <lineage>
        <taxon>Bacteria</taxon>
        <taxon>Pseudomonadati</taxon>
        <taxon>Pseudomonadota</taxon>
        <taxon>Alphaproteobacteria</taxon>
        <taxon>Hyphomicrobiales</taxon>
        <taxon>Methylobacteriaceae</taxon>
        <taxon>Methylobacterium</taxon>
    </lineage>
</organism>
<evidence type="ECO:0008006" key="4">
    <source>
        <dbReference type="Google" id="ProtNLM"/>
    </source>
</evidence>
<proteinExistence type="predicted"/>
<evidence type="ECO:0000256" key="1">
    <source>
        <dbReference type="SAM" id="Phobius"/>
    </source>
</evidence>
<gene>
    <name evidence="2" type="ORF">QO016_000307</name>
</gene>
<dbReference type="InterPro" id="IPR025570">
    <property type="entry name" value="DUF4337"/>
</dbReference>
<dbReference type="Proteomes" id="UP001236369">
    <property type="component" value="Unassembled WGS sequence"/>
</dbReference>
<dbReference type="RefSeq" id="WP_238247602.1">
    <property type="nucleotide sequence ID" value="NZ_BPQX01000011.1"/>
</dbReference>
<name>A0ABU0HGE9_9HYPH</name>
<comment type="caution">
    <text evidence="2">The sequence shown here is derived from an EMBL/GenBank/DDBJ whole genome shotgun (WGS) entry which is preliminary data.</text>
</comment>
<dbReference type="Pfam" id="PF14235">
    <property type="entry name" value="DUF4337"/>
    <property type="match status" value="1"/>
</dbReference>
<keyword evidence="1" id="KW-0812">Transmembrane</keyword>
<evidence type="ECO:0000313" key="3">
    <source>
        <dbReference type="Proteomes" id="UP001236369"/>
    </source>
</evidence>
<dbReference type="EMBL" id="JAUSVV010000001">
    <property type="protein sequence ID" value="MDQ0440830.1"/>
    <property type="molecule type" value="Genomic_DNA"/>
</dbReference>
<keyword evidence="1" id="KW-0472">Membrane</keyword>
<keyword evidence="3" id="KW-1185">Reference proteome</keyword>
<reference evidence="2 3" key="1">
    <citation type="submission" date="2023-07" db="EMBL/GenBank/DDBJ databases">
        <title>Genomic Encyclopedia of Type Strains, Phase IV (KMG-IV): sequencing the most valuable type-strain genomes for metagenomic binning, comparative biology and taxonomic classification.</title>
        <authorList>
            <person name="Goeker M."/>
        </authorList>
    </citation>
    <scope>NUCLEOTIDE SEQUENCE [LARGE SCALE GENOMIC DNA]</scope>
    <source>
        <strain evidence="2 3">DSM 19562</strain>
    </source>
</reference>
<keyword evidence="1" id="KW-1133">Transmembrane helix</keyword>
<evidence type="ECO:0000313" key="2">
    <source>
        <dbReference type="EMBL" id="MDQ0440830.1"/>
    </source>
</evidence>
<feature type="transmembrane region" description="Helical" evidence="1">
    <location>
        <begin position="155"/>
        <end position="177"/>
    </location>
</feature>
<protein>
    <recommendedName>
        <fullName evidence="4">DUF4337 domain-containing protein</fullName>
    </recommendedName>
</protein>
<accession>A0ABU0HGE9</accession>